<dbReference type="Gene3D" id="3.40.50.12780">
    <property type="entry name" value="N-terminal domain of ligase-like"/>
    <property type="match status" value="1"/>
</dbReference>
<dbReference type="Pfam" id="PF04443">
    <property type="entry name" value="LuxE"/>
    <property type="match status" value="1"/>
</dbReference>
<gene>
    <name evidence="2" type="ORF">QO018_003949</name>
</gene>
<dbReference type="EMBL" id="JAUSVU010000015">
    <property type="protein sequence ID" value="MDQ0535071.1"/>
    <property type="molecule type" value="Genomic_DNA"/>
</dbReference>
<dbReference type="Proteomes" id="UP001244552">
    <property type="component" value="Unassembled WGS sequence"/>
</dbReference>
<dbReference type="SUPFAM" id="SSF56801">
    <property type="entry name" value="Acetyl-CoA synthetase-like"/>
    <property type="match status" value="1"/>
</dbReference>
<feature type="domain" description="Acyl-protein synthetase LuxE" evidence="1">
    <location>
        <begin position="31"/>
        <end position="367"/>
    </location>
</feature>
<sequence>MSDARTSEARLIDELLAFIASGDIEGIGDDAFNRLALRVFAHQFDHNAPYRRFAVQRGRTPRTVRSWREVPAVPISAFKDLTLSCRPPEECERVFMTSGTTRGVRGKSHHPTLAVYDRSMTANFARRFMPADPGRPDQRQARLRMGILFPTEEAMPNSSLAHYLALALREFGTSDSRHFIGDGGLDVAAVTAELERAERDGEPYALLGASYGFVHLMDALRALGRRFSLPAGSRILDTGGFKGQSRELEPDEFYECLSAFFGVPRSACINMYGMTELSTQFYDDGNAVCPSVKSGPHWIRSRLINPLTGEEVPDGAVGVLVHHDLAHFNCASAILTEDAGIAAGGRFRLLGRADGADAKGCSMAVEEFLKAARP</sequence>
<name>A0ABU0MNU1_9PROT</name>
<keyword evidence="3" id="KW-1185">Reference proteome</keyword>
<comment type="caution">
    <text evidence="2">The sequence shown here is derived from an EMBL/GenBank/DDBJ whole genome shotgun (WGS) entry which is preliminary data.</text>
</comment>
<evidence type="ECO:0000313" key="3">
    <source>
        <dbReference type="Proteomes" id="UP001244552"/>
    </source>
</evidence>
<dbReference type="RefSeq" id="WP_209986474.1">
    <property type="nucleotide sequence ID" value="NZ_JAGINO010000019.1"/>
</dbReference>
<proteinExistence type="predicted"/>
<evidence type="ECO:0000259" key="1">
    <source>
        <dbReference type="Pfam" id="PF04443"/>
    </source>
</evidence>
<accession>A0ABU0MNU1</accession>
<reference evidence="2 3" key="1">
    <citation type="submission" date="2023-07" db="EMBL/GenBank/DDBJ databases">
        <title>Genomic Encyclopedia of Type Strains, Phase IV (KMG-IV): sequencing the most valuable type-strain genomes for metagenomic binning, comparative biology and taxonomic classification.</title>
        <authorList>
            <person name="Goeker M."/>
        </authorList>
    </citation>
    <scope>NUCLEOTIDE SEQUENCE [LARGE SCALE GENOMIC DNA]</scope>
    <source>
        <strain evidence="2 3">DSM 19922</strain>
    </source>
</reference>
<organism evidence="2 3">
    <name type="scientific">Azospirillum picis</name>
    <dbReference type="NCBI Taxonomy" id="488438"/>
    <lineage>
        <taxon>Bacteria</taxon>
        <taxon>Pseudomonadati</taxon>
        <taxon>Pseudomonadota</taxon>
        <taxon>Alphaproteobacteria</taxon>
        <taxon>Rhodospirillales</taxon>
        <taxon>Azospirillaceae</taxon>
        <taxon>Azospirillum</taxon>
    </lineage>
</organism>
<dbReference type="InterPro" id="IPR007534">
    <property type="entry name" value="LuxE"/>
</dbReference>
<dbReference type="InterPro" id="IPR042099">
    <property type="entry name" value="ANL_N_sf"/>
</dbReference>
<protein>
    <recommendedName>
        <fullName evidence="1">Acyl-protein synthetase LuxE domain-containing protein</fullName>
    </recommendedName>
</protein>
<evidence type="ECO:0000313" key="2">
    <source>
        <dbReference type="EMBL" id="MDQ0535071.1"/>
    </source>
</evidence>